<dbReference type="GO" id="GO:0071013">
    <property type="term" value="C:catalytic step 2 spliceosome"/>
    <property type="evidence" value="ECO:0007669"/>
    <property type="project" value="TreeGrafter"/>
</dbReference>
<gene>
    <name evidence="5" type="primary">Dere\GG17871</name>
    <name evidence="5" type="synonym">dere_GLEANR_2761</name>
    <name evidence="5" type="synonym">GG17871</name>
    <name evidence="5" type="ORF">Dere_GG17871</name>
</gene>
<dbReference type="KEGG" id="der:6550723"/>
<comment type="subcellular location">
    <subcellularLocation>
        <location evidence="1">Nucleus</location>
    </subcellularLocation>
</comment>
<dbReference type="Pfam" id="PF08424">
    <property type="entry name" value="NRDE-2"/>
    <property type="match status" value="1"/>
</dbReference>
<evidence type="ECO:0000256" key="2">
    <source>
        <dbReference type="ARBA" id="ARBA00009265"/>
    </source>
</evidence>
<evidence type="ECO:0008006" key="7">
    <source>
        <dbReference type="Google" id="ProtNLM"/>
    </source>
</evidence>
<dbReference type="InterPro" id="IPR013633">
    <property type="entry name" value="NRDE-2"/>
</dbReference>
<evidence type="ECO:0000256" key="1">
    <source>
        <dbReference type="ARBA" id="ARBA00004123"/>
    </source>
</evidence>
<dbReference type="AlphaFoldDB" id="B3NTM8"/>
<dbReference type="EMBL" id="CH954180">
    <property type="protein sequence ID" value="EDV47032.1"/>
    <property type="molecule type" value="Genomic_DNA"/>
</dbReference>
<dbReference type="eggNOG" id="KOG1972">
    <property type="taxonomic scope" value="Eukaryota"/>
</dbReference>
<dbReference type="GO" id="GO:0031048">
    <property type="term" value="P:regulatory ncRNA-mediated heterochromatin formation"/>
    <property type="evidence" value="ECO:0007669"/>
    <property type="project" value="TreeGrafter"/>
</dbReference>
<dbReference type="PANTHER" id="PTHR13471">
    <property type="entry name" value="TETRATRICOPEPTIDE-LIKE HELICAL"/>
    <property type="match status" value="1"/>
</dbReference>
<dbReference type="OMA" id="RRNSLYW"/>
<evidence type="ECO:0000313" key="6">
    <source>
        <dbReference type="Proteomes" id="UP000008711"/>
    </source>
</evidence>
<reference evidence="5 6" key="1">
    <citation type="journal article" date="2007" name="Nature">
        <title>Evolution of genes and genomes on the Drosophila phylogeny.</title>
        <authorList>
            <consortium name="Drosophila 12 Genomes Consortium"/>
            <person name="Clark A.G."/>
            <person name="Eisen M.B."/>
            <person name="Smith D.R."/>
            <person name="Bergman C.M."/>
            <person name="Oliver B."/>
            <person name="Markow T.A."/>
            <person name="Kaufman T.C."/>
            <person name="Kellis M."/>
            <person name="Gelbart W."/>
            <person name="Iyer V.N."/>
            <person name="Pollard D.A."/>
            <person name="Sackton T.B."/>
            <person name="Larracuente A.M."/>
            <person name="Singh N.D."/>
            <person name="Abad J.P."/>
            <person name="Abt D.N."/>
            <person name="Adryan B."/>
            <person name="Aguade M."/>
            <person name="Akashi H."/>
            <person name="Anderson W.W."/>
            <person name="Aquadro C.F."/>
            <person name="Ardell D.H."/>
            <person name="Arguello R."/>
            <person name="Artieri C.G."/>
            <person name="Barbash D.A."/>
            <person name="Barker D."/>
            <person name="Barsanti P."/>
            <person name="Batterham P."/>
            <person name="Batzoglou S."/>
            <person name="Begun D."/>
            <person name="Bhutkar A."/>
            <person name="Blanco E."/>
            <person name="Bosak S.A."/>
            <person name="Bradley R.K."/>
            <person name="Brand A.D."/>
            <person name="Brent M.R."/>
            <person name="Brooks A.N."/>
            <person name="Brown R.H."/>
            <person name="Butlin R.K."/>
            <person name="Caggese C."/>
            <person name="Calvi B.R."/>
            <person name="Bernardo de Carvalho A."/>
            <person name="Caspi A."/>
            <person name="Castrezana S."/>
            <person name="Celniker S.E."/>
            <person name="Chang J.L."/>
            <person name="Chapple C."/>
            <person name="Chatterji S."/>
            <person name="Chinwalla A."/>
            <person name="Civetta A."/>
            <person name="Clifton S.W."/>
            <person name="Comeron J.M."/>
            <person name="Costello J.C."/>
            <person name="Coyne J.A."/>
            <person name="Daub J."/>
            <person name="David R.G."/>
            <person name="Delcher A.L."/>
            <person name="Delehaunty K."/>
            <person name="Do C.B."/>
            <person name="Ebling H."/>
            <person name="Edwards K."/>
            <person name="Eickbush T."/>
            <person name="Evans J.D."/>
            <person name="Filipski A."/>
            <person name="Findeiss S."/>
            <person name="Freyhult E."/>
            <person name="Fulton L."/>
            <person name="Fulton R."/>
            <person name="Garcia A.C."/>
            <person name="Gardiner A."/>
            <person name="Garfield D.A."/>
            <person name="Garvin B.E."/>
            <person name="Gibson G."/>
            <person name="Gilbert D."/>
            <person name="Gnerre S."/>
            <person name="Godfrey J."/>
            <person name="Good R."/>
            <person name="Gotea V."/>
            <person name="Gravely B."/>
            <person name="Greenberg A.J."/>
            <person name="Griffiths-Jones S."/>
            <person name="Gross S."/>
            <person name="Guigo R."/>
            <person name="Gustafson E.A."/>
            <person name="Haerty W."/>
            <person name="Hahn M.W."/>
            <person name="Halligan D.L."/>
            <person name="Halpern A.L."/>
            <person name="Halter G.M."/>
            <person name="Han M.V."/>
            <person name="Heger A."/>
            <person name="Hillier L."/>
            <person name="Hinrichs A.S."/>
            <person name="Holmes I."/>
            <person name="Hoskins R.A."/>
            <person name="Hubisz M.J."/>
            <person name="Hultmark D."/>
            <person name="Huntley M.A."/>
            <person name="Jaffe D.B."/>
            <person name="Jagadeeshan S."/>
            <person name="Jeck W.R."/>
            <person name="Johnson J."/>
            <person name="Jones C.D."/>
            <person name="Jordan W.C."/>
            <person name="Karpen G.H."/>
            <person name="Kataoka E."/>
            <person name="Keightley P.D."/>
            <person name="Kheradpour P."/>
            <person name="Kirkness E.F."/>
            <person name="Koerich L.B."/>
            <person name="Kristiansen K."/>
            <person name="Kudrna D."/>
            <person name="Kulathinal R.J."/>
            <person name="Kumar S."/>
            <person name="Kwok R."/>
            <person name="Lander E."/>
            <person name="Langley C.H."/>
            <person name="Lapoint R."/>
            <person name="Lazzaro B.P."/>
            <person name="Lee S.J."/>
            <person name="Levesque L."/>
            <person name="Li R."/>
            <person name="Lin C.F."/>
            <person name="Lin M.F."/>
            <person name="Lindblad-Toh K."/>
            <person name="Llopart A."/>
            <person name="Long M."/>
            <person name="Low L."/>
            <person name="Lozovsky E."/>
            <person name="Lu J."/>
            <person name="Luo M."/>
            <person name="Machado C.A."/>
            <person name="Makalowski W."/>
            <person name="Marzo M."/>
            <person name="Matsuda M."/>
            <person name="Matzkin L."/>
            <person name="McAllister B."/>
            <person name="McBride C.S."/>
            <person name="McKernan B."/>
            <person name="McKernan K."/>
            <person name="Mendez-Lago M."/>
            <person name="Minx P."/>
            <person name="Mollenhauer M.U."/>
            <person name="Montooth K."/>
            <person name="Mount S.M."/>
            <person name="Mu X."/>
            <person name="Myers E."/>
            <person name="Negre B."/>
            <person name="Newfeld S."/>
            <person name="Nielsen R."/>
            <person name="Noor M.A."/>
            <person name="O'Grady P."/>
            <person name="Pachter L."/>
            <person name="Papaceit M."/>
            <person name="Parisi M.J."/>
            <person name="Parisi M."/>
            <person name="Parts L."/>
            <person name="Pedersen J.S."/>
            <person name="Pesole G."/>
            <person name="Phillippy A.M."/>
            <person name="Ponting C.P."/>
            <person name="Pop M."/>
            <person name="Porcelli D."/>
            <person name="Powell J.R."/>
            <person name="Prohaska S."/>
            <person name="Pruitt K."/>
            <person name="Puig M."/>
            <person name="Quesneville H."/>
            <person name="Ram K.R."/>
            <person name="Rand D."/>
            <person name="Rasmussen M.D."/>
            <person name="Reed L.K."/>
            <person name="Reenan R."/>
            <person name="Reily A."/>
            <person name="Remington K.A."/>
            <person name="Rieger T.T."/>
            <person name="Ritchie M.G."/>
            <person name="Robin C."/>
            <person name="Rogers Y.H."/>
            <person name="Rohde C."/>
            <person name="Rozas J."/>
            <person name="Rubenfield M.J."/>
            <person name="Ruiz A."/>
            <person name="Russo S."/>
            <person name="Salzberg S.L."/>
            <person name="Sanchez-Gracia A."/>
            <person name="Saranga D.J."/>
            <person name="Sato H."/>
            <person name="Schaeffer S.W."/>
            <person name="Schatz M.C."/>
            <person name="Schlenke T."/>
            <person name="Schwartz R."/>
            <person name="Segarra C."/>
            <person name="Singh R.S."/>
            <person name="Sirot L."/>
            <person name="Sirota M."/>
            <person name="Sisneros N.B."/>
            <person name="Smith C.D."/>
            <person name="Smith T.F."/>
            <person name="Spieth J."/>
            <person name="Stage D.E."/>
            <person name="Stark A."/>
            <person name="Stephan W."/>
            <person name="Strausberg R.L."/>
            <person name="Strempel S."/>
            <person name="Sturgill D."/>
            <person name="Sutton G."/>
            <person name="Sutton G.G."/>
            <person name="Tao W."/>
            <person name="Teichmann S."/>
            <person name="Tobari Y.N."/>
            <person name="Tomimura Y."/>
            <person name="Tsolas J.M."/>
            <person name="Valente V.L."/>
            <person name="Venter E."/>
            <person name="Venter J.C."/>
            <person name="Vicario S."/>
            <person name="Vieira F.G."/>
            <person name="Vilella A.J."/>
            <person name="Villasante A."/>
            <person name="Walenz B."/>
            <person name="Wang J."/>
            <person name="Wasserman M."/>
            <person name="Watts T."/>
            <person name="Wilson D."/>
            <person name="Wilson R.K."/>
            <person name="Wing R.A."/>
            <person name="Wolfner M.F."/>
            <person name="Wong A."/>
            <person name="Wong G.K."/>
            <person name="Wu C.I."/>
            <person name="Wu G."/>
            <person name="Yamamoto D."/>
            <person name="Yang H.P."/>
            <person name="Yang S.P."/>
            <person name="Yorke J.A."/>
            <person name="Yoshida K."/>
            <person name="Zdobnov E."/>
            <person name="Zhang P."/>
            <person name="Zhang Y."/>
            <person name="Zimin A.V."/>
            <person name="Baldwin J."/>
            <person name="Abdouelleil A."/>
            <person name="Abdulkadir J."/>
            <person name="Abebe A."/>
            <person name="Abera B."/>
            <person name="Abreu J."/>
            <person name="Acer S.C."/>
            <person name="Aftuck L."/>
            <person name="Alexander A."/>
            <person name="An P."/>
            <person name="Anderson E."/>
            <person name="Anderson S."/>
            <person name="Arachi H."/>
            <person name="Azer M."/>
            <person name="Bachantsang P."/>
            <person name="Barry A."/>
            <person name="Bayul T."/>
            <person name="Berlin A."/>
            <person name="Bessette D."/>
            <person name="Bloom T."/>
            <person name="Blye J."/>
            <person name="Boguslavskiy L."/>
            <person name="Bonnet C."/>
            <person name="Boukhgalter B."/>
            <person name="Bourzgui I."/>
            <person name="Brown A."/>
            <person name="Cahill P."/>
            <person name="Channer S."/>
            <person name="Cheshatsang Y."/>
            <person name="Chuda L."/>
            <person name="Citroen M."/>
            <person name="Collymore A."/>
            <person name="Cooke P."/>
            <person name="Costello M."/>
            <person name="D'Aco K."/>
            <person name="Daza R."/>
            <person name="De Haan G."/>
            <person name="DeGray S."/>
            <person name="DeMaso C."/>
            <person name="Dhargay N."/>
            <person name="Dooley K."/>
            <person name="Dooley E."/>
            <person name="Doricent M."/>
            <person name="Dorje P."/>
            <person name="Dorjee K."/>
            <person name="Dupes A."/>
            <person name="Elong R."/>
            <person name="Falk J."/>
            <person name="Farina A."/>
            <person name="Faro S."/>
            <person name="Ferguson D."/>
            <person name="Fisher S."/>
            <person name="Foley C.D."/>
            <person name="Franke A."/>
            <person name="Friedrich D."/>
            <person name="Gadbois L."/>
            <person name="Gearin G."/>
            <person name="Gearin C.R."/>
            <person name="Giannoukos G."/>
            <person name="Goode T."/>
            <person name="Graham J."/>
            <person name="Grandbois E."/>
            <person name="Grewal S."/>
            <person name="Gyaltsen K."/>
            <person name="Hafez N."/>
            <person name="Hagos B."/>
            <person name="Hall J."/>
            <person name="Henson C."/>
            <person name="Hollinger A."/>
            <person name="Honan T."/>
            <person name="Huard M.D."/>
            <person name="Hughes L."/>
            <person name="Hurhula B."/>
            <person name="Husby M.E."/>
            <person name="Kamat A."/>
            <person name="Kanga B."/>
            <person name="Kashin S."/>
            <person name="Khazanovich D."/>
            <person name="Kisner P."/>
            <person name="Lance K."/>
            <person name="Lara M."/>
            <person name="Lee W."/>
            <person name="Lennon N."/>
            <person name="Letendre F."/>
            <person name="LeVine R."/>
            <person name="Lipovsky A."/>
            <person name="Liu X."/>
            <person name="Liu J."/>
            <person name="Liu S."/>
            <person name="Lokyitsang T."/>
            <person name="Lokyitsang Y."/>
            <person name="Lubonja R."/>
            <person name="Lui A."/>
            <person name="MacDonald P."/>
            <person name="Magnisalis V."/>
            <person name="Maru K."/>
            <person name="Matthews C."/>
            <person name="McCusker W."/>
            <person name="McDonough S."/>
            <person name="Mehta T."/>
            <person name="Meldrim J."/>
            <person name="Meneus L."/>
            <person name="Mihai O."/>
            <person name="Mihalev A."/>
            <person name="Mihova T."/>
            <person name="Mittelman R."/>
            <person name="Mlenga V."/>
            <person name="Montmayeur A."/>
            <person name="Mulrain L."/>
            <person name="Navidi A."/>
            <person name="Naylor J."/>
            <person name="Negash T."/>
            <person name="Nguyen T."/>
            <person name="Nguyen N."/>
            <person name="Nicol R."/>
            <person name="Norbu C."/>
            <person name="Norbu N."/>
            <person name="Novod N."/>
            <person name="O'Neill B."/>
            <person name="Osman S."/>
            <person name="Markiewicz E."/>
            <person name="Oyono O.L."/>
            <person name="Patti C."/>
            <person name="Phunkhang P."/>
            <person name="Pierre F."/>
            <person name="Priest M."/>
            <person name="Raghuraman S."/>
            <person name="Rege F."/>
            <person name="Reyes R."/>
            <person name="Rise C."/>
            <person name="Rogov P."/>
            <person name="Ross K."/>
            <person name="Ryan E."/>
            <person name="Settipalli S."/>
            <person name="Shea T."/>
            <person name="Sherpa N."/>
            <person name="Shi L."/>
            <person name="Shih D."/>
            <person name="Sparrow T."/>
            <person name="Spaulding J."/>
            <person name="Stalker J."/>
            <person name="Stange-Thomann N."/>
            <person name="Stavropoulos S."/>
            <person name="Stone C."/>
            <person name="Strader C."/>
            <person name="Tesfaye S."/>
            <person name="Thomson T."/>
            <person name="Thoulutsang Y."/>
            <person name="Thoulutsang D."/>
            <person name="Topham K."/>
            <person name="Topping I."/>
            <person name="Tsamla T."/>
            <person name="Vassiliev H."/>
            <person name="Vo A."/>
            <person name="Wangchuk T."/>
            <person name="Wangdi T."/>
            <person name="Weiand M."/>
            <person name="Wilkinson J."/>
            <person name="Wilson A."/>
            <person name="Yadav S."/>
            <person name="Young G."/>
            <person name="Yu Q."/>
            <person name="Zembek L."/>
            <person name="Zhong D."/>
            <person name="Zimmer A."/>
            <person name="Zwirko Z."/>
            <person name="Jaffe D.B."/>
            <person name="Alvarez P."/>
            <person name="Brockman W."/>
            <person name="Butler J."/>
            <person name="Chin C."/>
            <person name="Gnerre S."/>
            <person name="Grabherr M."/>
            <person name="Kleber M."/>
            <person name="Mauceli E."/>
            <person name="MacCallum I."/>
        </authorList>
    </citation>
    <scope>NUCLEOTIDE SEQUENCE [LARGE SCALE GENOMIC DNA]</scope>
    <source>
        <strain evidence="5 6">TSC#14021-0224.01</strain>
    </source>
</reference>
<dbReference type="OrthoDB" id="297219at2759"/>
<accession>B3NTM8</accession>
<evidence type="ECO:0000313" key="5">
    <source>
        <dbReference type="EMBL" id="EDV47032.1"/>
    </source>
</evidence>
<proteinExistence type="inferred from homology"/>
<dbReference type="PhylomeDB" id="B3NTM8"/>
<keyword evidence="3" id="KW-0539">Nucleus</keyword>
<name>B3NTM8_DROER</name>
<feature type="compositionally biased region" description="Polar residues" evidence="4">
    <location>
        <begin position="31"/>
        <end position="41"/>
    </location>
</feature>
<reference evidence="5 6" key="2">
    <citation type="journal article" date="2008" name="Bioinformatics">
        <title>Assembly reconciliation.</title>
        <authorList>
            <person name="Zimin A.V."/>
            <person name="Smith D.R."/>
            <person name="Sutton G."/>
            <person name="Yorke J.A."/>
        </authorList>
    </citation>
    <scope>NUCLEOTIDE SEQUENCE [LARGE SCALE GENOMIC DNA]</scope>
    <source>
        <strain evidence="5 6">TSC#14021-0224.01</strain>
    </source>
</reference>
<feature type="region of interest" description="Disordered" evidence="4">
    <location>
        <begin position="1"/>
        <end position="85"/>
    </location>
</feature>
<dbReference type="Proteomes" id="UP000008711">
    <property type="component" value="Unassembled WGS sequence"/>
</dbReference>
<dbReference type="HOGENOM" id="CLU_007550_2_0_1"/>
<evidence type="ECO:0000256" key="3">
    <source>
        <dbReference type="ARBA" id="ARBA00023242"/>
    </source>
</evidence>
<protein>
    <recommendedName>
        <fullName evidence="7">Protein NRDE2 homolog</fullName>
    </recommendedName>
</protein>
<dbReference type="GO" id="GO:1902369">
    <property type="term" value="P:negative regulation of RNA catabolic process"/>
    <property type="evidence" value="ECO:0007669"/>
    <property type="project" value="TreeGrafter"/>
</dbReference>
<dbReference type="PANTHER" id="PTHR13471:SF0">
    <property type="entry name" value="NUCLEAR EXOSOME REGULATOR NRDE2"/>
    <property type="match status" value="1"/>
</dbReference>
<feature type="compositionally biased region" description="Basic and acidic residues" evidence="4">
    <location>
        <begin position="71"/>
        <end position="85"/>
    </location>
</feature>
<comment type="similarity">
    <text evidence="2">Belongs to the NRDE2 family.</text>
</comment>
<organism evidence="5 6">
    <name type="scientific">Drosophila erecta</name>
    <name type="common">Fruit fly</name>
    <dbReference type="NCBI Taxonomy" id="7220"/>
    <lineage>
        <taxon>Eukaryota</taxon>
        <taxon>Metazoa</taxon>
        <taxon>Ecdysozoa</taxon>
        <taxon>Arthropoda</taxon>
        <taxon>Hexapoda</taxon>
        <taxon>Insecta</taxon>
        <taxon>Pterygota</taxon>
        <taxon>Neoptera</taxon>
        <taxon>Endopterygota</taxon>
        <taxon>Diptera</taxon>
        <taxon>Brachycera</taxon>
        <taxon>Muscomorpha</taxon>
        <taxon>Ephydroidea</taxon>
        <taxon>Drosophilidae</taxon>
        <taxon>Drosophila</taxon>
        <taxon>Sophophora</taxon>
    </lineage>
</organism>
<sequence>MSLFPAYGGGQAPAAGSAKEMAKTDEEPPATSANWKNNESYIQKHIEDVDIATEEAQPDSSASSEDSEEEADKRKQEDVPRAKEISRRKPLEFDVSDEFYVDKKGNSSYRNISTLTKPARPRFKTRMARLWDEEDRHLGFSRAHSKLTLKNSRYIRKQLPVETLSDEEVSRLREELTRSKVLVQREPEVLDHWLELHRLLNLNLDKANRLAVAEHQLHTLETALEHHPSNEQILRLYTDVANATYQASEVAARLEKMLKKNPFEYILWTNLIMVTQGNMARCNVPAVLQIYAYSMRRMQVGHTDEITRRFETTETDVIMLKLFHNCLLFLRQSGYINRMFSLIRLSMDLNFPGLSLDCLEACAENEKPLIEFEEMVLRSGMPMPEIWSRVEKLRQAYSYLPFPLLTCEAIDDFRFRDGLDSERCVFSDDVVPFAHALKSPDNRLHLLLVVVQLTKMPLIRSSCLADKLNPCIDEFGESEAIEMLFAVLTDRHSYALPFSHYAHFYAPMINLVKGLSVTPSFIPHFVGHEVYADTVSKLLLKCSEAFSGEETKRRVFLILWFRFQRLLIVLHKLMGKLTKSYLKDTRSRIRDQVSLPENRDIIRFYTELALCEFEAQDKNDNDGRNFSVFWKIISEKSSESSRISCTDMMHLYLVCAELLIQNGLKDRAIQVLISLCLETHATLDETPSNSKQLIVKSMKSGMKLVKAELEALDSQPAEMALEEYFLPNKLLILLRVLCLIDILHNPQNLEIRNFLNELQRNQLGPEAAKANERRRFLREQVMEMQMLQLQLCISLSDYDMYYGFTNRRLEELLERGLDEFPRNMVFLQHWASLKTILWYKQRGCLIRAKAGIASLAHLVIAAYSRFGSIEDSDAFSSDALQVAARNRLLSLFETFLPTNLNRSEIEEQQYRVLRRNSIFWRLYMTCLSEANAAFHRCKDVLLMAIDECPWDKALLMTGGMILPNEQSFLHDLMTEKHMRIFAVPEELEILRDQ</sequence>
<keyword evidence="6" id="KW-1185">Reference proteome</keyword>
<evidence type="ECO:0000256" key="4">
    <source>
        <dbReference type="SAM" id="MobiDB-lite"/>
    </source>
</evidence>